<evidence type="ECO:0000259" key="6">
    <source>
        <dbReference type="PROSITE" id="PS50893"/>
    </source>
</evidence>
<dbReference type="Gene3D" id="3.40.50.300">
    <property type="entry name" value="P-loop containing nucleotide triphosphate hydrolases"/>
    <property type="match status" value="2"/>
</dbReference>
<evidence type="ECO:0000313" key="9">
    <source>
        <dbReference type="Proteomes" id="UP000013827"/>
    </source>
</evidence>
<dbReference type="Pfam" id="PF12848">
    <property type="entry name" value="ABC_tran_Xtn"/>
    <property type="match status" value="1"/>
</dbReference>
<dbReference type="EnsemblProtists" id="EOD21710">
    <property type="protein sequence ID" value="EOD21710"/>
    <property type="gene ID" value="EMIHUDRAFT_463753"/>
</dbReference>
<dbReference type="Proteomes" id="UP000013827">
    <property type="component" value="Unassembled WGS sequence"/>
</dbReference>
<keyword evidence="2" id="KW-0547">Nucleotide-binding</keyword>
<evidence type="ECO:0000259" key="7">
    <source>
        <dbReference type="PROSITE" id="PS51363"/>
    </source>
</evidence>
<dbReference type="PANTHER" id="PTHR19211">
    <property type="entry name" value="ATP-BINDING TRANSPORT PROTEIN-RELATED"/>
    <property type="match status" value="1"/>
</dbReference>
<evidence type="ECO:0000256" key="5">
    <source>
        <dbReference type="SAM" id="MobiDB-lite"/>
    </source>
</evidence>
<dbReference type="InterPro" id="IPR016024">
    <property type="entry name" value="ARM-type_fold"/>
</dbReference>
<organism evidence="8 9">
    <name type="scientific">Emiliania huxleyi (strain CCMP1516)</name>
    <dbReference type="NCBI Taxonomy" id="280463"/>
    <lineage>
        <taxon>Eukaryota</taxon>
        <taxon>Haptista</taxon>
        <taxon>Haptophyta</taxon>
        <taxon>Prymnesiophyceae</taxon>
        <taxon>Isochrysidales</taxon>
        <taxon>Noelaerhabdaceae</taxon>
        <taxon>Emiliania</taxon>
    </lineage>
</organism>
<dbReference type="GO" id="GO:0005524">
    <property type="term" value="F:ATP binding"/>
    <property type="evidence" value="ECO:0007669"/>
    <property type="project" value="UniProtKB-KW"/>
</dbReference>
<proteinExistence type="predicted"/>
<accession>A0A0D3JDX5</accession>
<dbReference type="InterPro" id="IPR003439">
    <property type="entry name" value="ABC_transporter-like_ATP-bd"/>
</dbReference>
<dbReference type="eggNOG" id="KOG0066">
    <property type="taxonomic scope" value="Eukaryota"/>
</dbReference>
<sequence>MEGSDDIICPRFSISMGGKALFKDARLALIHGHRYGLIGPNGCGKSTLMHAIGYGTCEEIKKAIPPNTDILLVEQEVAASDEITALQMVVAADTRRTALLAEARTLERLTDAYNLSLDESNGITPDELEAGGVRYIKEAKLQGDSFAVGAKLTFEGREVTVLEEKDKDGDITIQDVVRYDEERLNEVYDELQDIGADSAEQRASAILSGLQFLEEQKAWPTASFSGGWRMRISLARALFRKPRHRLRKRTSLLPQCGSRITNEGYLQKWKHTLVVVSHDRDFLGTVCTDTLHCWQSKLQDYKGGYETFAKVFSTRLEEYQAEYTRQQKKLKDLRRQGKVSKELGKKDGGADTTAYKKQMQLVLGKASQKQRELAGFGGAGGGDGSDDEQGMLDEIKGRPHSLAGRLNMHITFPVAGEIPMPILAVDEVDFRYSIESEDPANPDGPPLVKPGPLLFTGVDFGLNMDSRIALVGANGTGKSTLLKLMLGELEPTQGEVRQSRMCKIGFYNQHSTDQLAKGVRLAAGEALTPVSYLRHTFPELNVQMIRNALGKFGLEGHHHLQEIATLSGGQKSRVVFVEMGLRKTHLLLLDEPTNHLDLETVDCLVEGLKHFKGGVLVITHNVELINKVCKEIWVIEDQKVGRFRGEFEEYRQMLEEQLHAIADEDPEEKRREKERLERVAAKKAQEAAAAGGGGAKGPKSKAERDRERKEAREAKAAKDAAEAAEKERLATEQREAAAAELAAAAASAKAAADARLKRESELASAVLSARGRPLVEVVAQLAEHAAGPLAVLLAPLLSVVVARLAAAGVDLAADPSGAASTAAAAEVVGAWQQPVGWLVCRCADRREAQLELLRATCDSLGEAALLAQAAPLLKALWEADLIEEELLLGWAETLRPSLRRCVEPFVTWLRTAAVDAEN</sequence>
<dbReference type="Pfam" id="PF00005">
    <property type="entry name" value="ABC_tran"/>
    <property type="match status" value="2"/>
</dbReference>
<evidence type="ECO:0000256" key="2">
    <source>
        <dbReference type="ARBA" id="ARBA00022741"/>
    </source>
</evidence>
<dbReference type="PANTHER" id="PTHR19211:SF14">
    <property type="entry name" value="ATP-BINDING CASSETTE SUB-FAMILY F MEMBER 1"/>
    <property type="match status" value="1"/>
</dbReference>
<dbReference type="InterPro" id="IPR027417">
    <property type="entry name" value="P-loop_NTPase"/>
</dbReference>
<dbReference type="GeneID" id="17267217"/>
<dbReference type="PaxDb" id="2903-EOD21710"/>
<evidence type="ECO:0000256" key="1">
    <source>
        <dbReference type="ARBA" id="ARBA00022737"/>
    </source>
</evidence>
<dbReference type="SMART" id="SM00382">
    <property type="entry name" value="AAA"/>
    <property type="match status" value="2"/>
</dbReference>
<dbReference type="InterPro" id="IPR003593">
    <property type="entry name" value="AAA+_ATPase"/>
</dbReference>
<feature type="domain" description="ABC transporter" evidence="6">
    <location>
        <begin position="7"/>
        <end position="320"/>
    </location>
</feature>
<dbReference type="STRING" id="2903.R1E4G2"/>
<evidence type="ECO:0008006" key="10">
    <source>
        <dbReference type="Google" id="ProtNLM"/>
    </source>
</evidence>
<dbReference type="HOGENOM" id="CLU_000604_36_6_1"/>
<protein>
    <recommendedName>
        <fullName evidence="10">ABC transporter</fullName>
    </recommendedName>
</protein>
<dbReference type="InterPro" id="IPR032781">
    <property type="entry name" value="ABC_tran_Xtn"/>
</dbReference>
<dbReference type="InterPro" id="IPR050611">
    <property type="entry name" value="ABCF"/>
</dbReference>
<feature type="compositionally biased region" description="Basic and acidic residues" evidence="5">
    <location>
        <begin position="700"/>
        <end position="732"/>
    </location>
</feature>
<name>A0A0D3JDX5_EMIH1</name>
<dbReference type="SUPFAM" id="SSF52540">
    <property type="entry name" value="P-loop containing nucleoside triphosphate hydrolases"/>
    <property type="match status" value="2"/>
</dbReference>
<keyword evidence="9" id="KW-1185">Reference proteome</keyword>
<dbReference type="InterPro" id="IPR017871">
    <property type="entry name" value="ABC_transporter-like_CS"/>
</dbReference>
<keyword evidence="1" id="KW-0677">Repeat</keyword>
<dbReference type="RefSeq" id="XP_005774139.1">
    <property type="nucleotide sequence ID" value="XM_005774082.1"/>
</dbReference>
<evidence type="ECO:0000256" key="3">
    <source>
        <dbReference type="ARBA" id="ARBA00022840"/>
    </source>
</evidence>
<dbReference type="OMA" id="HEQTIGT"/>
<evidence type="ECO:0000313" key="8">
    <source>
        <dbReference type="EnsemblProtists" id="EOD21710"/>
    </source>
</evidence>
<feature type="domain" description="ABC transporter" evidence="6">
    <location>
        <begin position="434"/>
        <end position="662"/>
    </location>
</feature>
<dbReference type="PROSITE" id="PS00211">
    <property type="entry name" value="ABC_TRANSPORTER_1"/>
    <property type="match status" value="1"/>
</dbReference>
<dbReference type="SUPFAM" id="SSF48371">
    <property type="entry name" value="ARM repeat"/>
    <property type="match status" value="1"/>
</dbReference>
<reference evidence="8" key="2">
    <citation type="submission" date="2024-10" db="UniProtKB">
        <authorList>
            <consortium name="EnsemblProtists"/>
        </authorList>
    </citation>
    <scope>IDENTIFICATION</scope>
</reference>
<evidence type="ECO:0000256" key="4">
    <source>
        <dbReference type="SAM" id="Coils"/>
    </source>
</evidence>
<feature type="domain" description="W2" evidence="7">
    <location>
        <begin position="752"/>
        <end position="918"/>
    </location>
</feature>
<dbReference type="Pfam" id="PF02020">
    <property type="entry name" value="W2"/>
    <property type="match status" value="1"/>
</dbReference>
<feature type="region of interest" description="Disordered" evidence="5">
    <location>
        <begin position="659"/>
        <end position="732"/>
    </location>
</feature>
<dbReference type="Gene3D" id="1.25.40.180">
    <property type="match status" value="1"/>
</dbReference>
<dbReference type="GO" id="GO:0016887">
    <property type="term" value="F:ATP hydrolysis activity"/>
    <property type="evidence" value="ECO:0007669"/>
    <property type="project" value="InterPro"/>
</dbReference>
<dbReference type="FunFam" id="3.40.50.300:FF:001197">
    <property type="entry name" value="Putative ATP-binding cassette family ATPase"/>
    <property type="match status" value="1"/>
</dbReference>
<dbReference type="KEGG" id="ehx:EMIHUDRAFT_463753"/>
<keyword evidence="4" id="KW-0175">Coiled coil</keyword>
<dbReference type="CDD" id="cd03221">
    <property type="entry name" value="ABCF_EF-3"/>
    <property type="match status" value="1"/>
</dbReference>
<dbReference type="PROSITE" id="PS50893">
    <property type="entry name" value="ABC_TRANSPORTER_2"/>
    <property type="match status" value="2"/>
</dbReference>
<feature type="coiled-coil region" evidence="4">
    <location>
        <begin position="309"/>
        <end position="336"/>
    </location>
</feature>
<keyword evidence="3" id="KW-0067">ATP-binding</keyword>
<dbReference type="AlphaFoldDB" id="A0A0D3JDX5"/>
<reference evidence="9" key="1">
    <citation type="journal article" date="2013" name="Nature">
        <title>Pan genome of the phytoplankton Emiliania underpins its global distribution.</title>
        <authorList>
            <person name="Read B.A."/>
            <person name="Kegel J."/>
            <person name="Klute M.J."/>
            <person name="Kuo A."/>
            <person name="Lefebvre S.C."/>
            <person name="Maumus F."/>
            <person name="Mayer C."/>
            <person name="Miller J."/>
            <person name="Monier A."/>
            <person name="Salamov A."/>
            <person name="Young J."/>
            <person name="Aguilar M."/>
            <person name="Claverie J.M."/>
            <person name="Frickenhaus S."/>
            <person name="Gonzalez K."/>
            <person name="Herman E.K."/>
            <person name="Lin Y.C."/>
            <person name="Napier J."/>
            <person name="Ogata H."/>
            <person name="Sarno A.F."/>
            <person name="Shmutz J."/>
            <person name="Schroeder D."/>
            <person name="de Vargas C."/>
            <person name="Verret F."/>
            <person name="von Dassow P."/>
            <person name="Valentin K."/>
            <person name="Van de Peer Y."/>
            <person name="Wheeler G."/>
            <person name="Dacks J.B."/>
            <person name="Delwiche C.F."/>
            <person name="Dyhrman S.T."/>
            <person name="Glockner G."/>
            <person name="John U."/>
            <person name="Richards T."/>
            <person name="Worden A.Z."/>
            <person name="Zhang X."/>
            <person name="Grigoriev I.V."/>
            <person name="Allen A.E."/>
            <person name="Bidle K."/>
            <person name="Borodovsky M."/>
            <person name="Bowler C."/>
            <person name="Brownlee C."/>
            <person name="Cock J.M."/>
            <person name="Elias M."/>
            <person name="Gladyshev V.N."/>
            <person name="Groth M."/>
            <person name="Guda C."/>
            <person name="Hadaegh A."/>
            <person name="Iglesias-Rodriguez M.D."/>
            <person name="Jenkins J."/>
            <person name="Jones B.M."/>
            <person name="Lawson T."/>
            <person name="Leese F."/>
            <person name="Lindquist E."/>
            <person name="Lobanov A."/>
            <person name="Lomsadze A."/>
            <person name="Malik S.B."/>
            <person name="Marsh M.E."/>
            <person name="Mackinder L."/>
            <person name="Mock T."/>
            <person name="Mueller-Roeber B."/>
            <person name="Pagarete A."/>
            <person name="Parker M."/>
            <person name="Probert I."/>
            <person name="Quesneville H."/>
            <person name="Raines C."/>
            <person name="Rensing S.A."/>
            <person name="Riano-Pachon D.M."/>
            <person name="Richier S."/>
            <person name="Rokitta S."/>
            <person name="Shiraiwa Y."/>
            <person name="Soanes D.M."/>
            <person name="van der Giezen M."/>
            <person name="Wahlund T.M."/>
            <person name="Williams B."/>
            <person name="Wilson W."/>
            <person name="Wolfe G."/>
            <person name="Wurch L.L."/>
        </authorList>
    </citation>
    <scope>NUCLEOTIDE SEQUENCE</scope>
</reference>
<feature type="compositionally biased region" description="Basic and acidic residues" evidence="5">
    <location>
        <begin position="659"/>
        <end position="685"/>
    </location>
</feature>
<dbReference type="PROSITE" id="PS51363">
    <property type="entry name" value="W2"/>
    <property type="match status" value="1"/>
</dbReference>
<dbReference type="InterPro" id="IPR003307">
    <property type="entry name" value="W2_domain"/>
</dbReference>